<dbReference type="SUPFAM" id="SSF50800">
    <property type="entry name" value="PK beta-barrel domain-like"/>
    <property type="match status" value="1"/>
</dbReference>
<protein>
    <recommendedName>
        <fullName evidence="6 21">Pyruvate kinase</fullName>
        <ecNumber evidence="6 21">2.7.1.40</ecNumber>
    </recommendedName>
</protein>
<evidence type="ECO:0000256" key="16">
    <source>
        <dbReference type="ARBA" id="ARBA00022946"/>
    </source>
</evidence>
<reference evidence="25" key="1">
    <citation type="journal article" date="2019" name="BMC Genomics">
        <title>A new reference genome for Sorghum bicolor reveals high levels of sequence similarity between sweet and grain genotypes: implications for the genetics of sugar metabolism.</title>
        <authorList>
            <person name="Cooper E.A."/>
            <person name="Brenton Z.W."/>
            <person name="Flinn B.S."/>
            <person name="Jenkins J."/>
            <person name="Shu S."/>
            <person name="Flowers D."/>
            <person name="Luo F."/>
            <person name="Wang Y."/>
            <person name="Xia P."/>
            <person name="Barry K."/>
            <person name="Daum C."/>
            <person name="Lipzen A."/>
            <person name="Yoshinaga Y."/>
            <person name="Schmutz J."/>
            <person name="Saski C."/>
            <person name="Vermerris W."/>
            <person name="Kresovich S."/>
        </authorList>
    </citation>
    <scope>NUCLEOTIDE SEQUENCE</scope>
</reference>
<evidence type="ECO:0000256" key="12">
    <source>
        <dbReference type="ARBA" id="ARBA00022741"/>
    </source>
</evidence>
<dbReference type="InterPro" id="IPR036918">
    <property type="entry name" value="Pyrv_Knase_C_sf"/>
</dbReference>
<organism evidence="25 26">
    <name type="scientific">Sorghum bicolor</name>
    <name type="common">Sorghum</name>
    <name type="synonym">Sorghum vulgare</name>
    <dbReference type="NCBI Taxonomy" id="4558"/>
    <lineage>
        <taxon>Eukaryota</taxon>
        <taxon>Viridiplantae</taxon>
        <taxon>Streptophyta</taxon>
        <taxon>Embryophyta</taxon>
        <taxon>Tracheophyta</taxon>
        <taxon>Spermatophyta</taxon>
        <taxon>Magnoliopsida</taxon>
        <taxon>Liliopsida</taxon>
        <taxon>Poales</taxon>
        <taxon>Poaceae</taxon>
        <taxon>PACMAD clade</taxon>
        <taxon>Panicoideae</taxon>
        <taxon>Andropogonodae</taxon>
        <taxon>Andropogoneae</taxon>
        <taxon>Sorghinae</taxon>
        <taxon>Sorghum</taxon>
    </lineage>
</organism>
<dbReference type="EC" id="2.7.1.40" evidence="6 21"/>
<keyword evidence="18 21" id="KW-0324">Glycolysis</keyword>
<feature type="domain" description="Pyruvate kinase barrel" evidence="23">
    <location>
        <begin position="189"/>
        <end position="520"/>
    </location>
</feature>
<comment type="similarity">
    <text evidence="5 21">Belongs to the pyruvate kinase family.</text>
</comment>
<dbReference type="GO" id="GO:0016301">
    <property type="term" value="F:kinase activity"/>
    <property type="evidence" value="ECO:0007669"/>
    <property type="project" value="UniProtKB-KW"/>
</dbReference>
<evidence type="ECO:0000313" key="26">
    <source>
        <dbReference type="Proteomes" id="UP000807115"/>
    </source>
</evidence>
<evidence type="ECO:0000256" key="11">
    <source>
        <dbReference type="ARBA" id="ARBA00022723"/>
    </source>
</evidence>
<proteinExistence type="inferred from homology"/>
<dbReference type="InterPro" id="IPR011037">
    <property type="entry name" value="Pyrv_Knase-like_insert_dom_sf"/>
</dbReference>
<keyword evidence="13 21" id="KW-0418">Kinase</keyword>
<keyword evidence="15 21" id="KW-0460">Magnesium</keyword>
<dbReference type="InterPro" id="IPR015813">
    <property type="entry name" value="Pyrv/PenolPyrv_kinase-like_dom"/>
</dbReference>
<feature type="domain" description="Pyruvate kinase C-terminal" evidence="24">
    <location>
        <begin position="559"/>
        <end position="658"/>
    </location>
</feature>
<dbReference type="InterPro" id="IPR001697">
    <property type="entry name" value="Pyr_Knase"/>
</dbReference>
<comment type="pathway">
    <text evidence="4 21">Carbohydrate degradation; glycolysis; pyruvate from D-glyceraldehyde 3-phosphate: step 5/5.</text>
</comment>
<keyword evidence="9" id="KW-0934">Plastid</keyword>
<dbReference type="InterPro" id="IPR018209">
    <property type="entry name" value="Pyrv_Knase_AS"/>
</dbReference>
<evidence type="ECO:0000259" key="24">
    <source>
        <dbReference type="Pfam" id="PF02887"/>
    </source>
</evidence>
<comment type="cofactor">
    <cofactor evidence="2">
        <name>K(+)</name>
        <dbReference type="ChEBI" id="CHEBI:29103"/>
    </cofactor>
</comment>
<keyword evidence="7" id="KW-0150">Chloroplast</keyword>
<dbReference type="InterPro" id="IPR040442">
    <property type="entry name" value="Pyrv_kinase-like_dom_sf"/>
</dbReference>
<evidence type="ECO:0000256" key="4">
    <source>
        <dbReference type="ARBA" id="ARBA00004997"/>
    </source>
</evidence>
<evidence type="ECO:0000256" key="10">
    <source>
        <dbReference type="ARBA" id="ARBA00022679"/>
    </source>
</evidence>
<dbReference type="Pfam" id="PF00224">
    <property type="entry name" value="PK"/>
    <property type="match status" value="1"/>
</dbReference>
<evidence type="ECO:0000256" key="2">
    <source>
        <dbReference type="ARBA" id="ARBA00001958"/>
    </source>
</evidence>
<keyword evidence="12" id="KW-0547">Nucleotide-binding</keyword>
<evidence type="ECO:0000256" key="20">
    <source>
        <dbReference type="ARBA" id="ARBA00048152"/>
    </source>
</evidence>
<dbReference type="EMBL" id="CM027681">
    <property type="protein sequence ID" value="KAG0541881.1"/>
    <property type="molecule type" value="Genomic_DNA"/>
</dbReference>
<dbReference type="InterPro" id="IPR015793">
    <property type="entry name" value="Pyrv_Knase_brl"/>
</dbReference>
<keyword evidence="14" id="KW-0067">ATP-binding</keyword>
<evidence type="ECO:0000256" key="6">
    <source>
        <dbReference type="ARBA" id="ARBA00012142"/>
    </source>
</evidence>
<reference evidence="25" key="2">
    <citation type="submission" date="2020-10" db="EMBL/GenBank/DDBJ databases">
        <authorList>
            <person name="Cooper E.A."/>
            <person name="Brenton Z.W."/>
            <person name="Flinn B.S."/>
            <person name="Jenkins J."/>
            <person name="Shu S."/>
            <person name="Flowers D."/>
            <person name="Luo F."/>
            <person name="Wang Y."/>
            <person name="Xia P."/>
            <person name="Barry K."/>
            <person name="Daum C."/>
            <person name="Lipzen A."/>
            <person name="Yoshinaga Y."/>
            <person name="Schmutz J."/>
            <person name="Saski C."/>
            <person name="Vermerris W."/>
            <person name="Kresovich S."/>
        </authorList>
    </citation>
    <scope>NUCLEOTIDE SEQUENCE</scope>
</reference>
<keyword evidence="17" id="KW-0630">Potassium</keyword>
<dbReference type="GO" id="GO:0030955">
    <property type="term" value="F:potassium ion binding"/>
    <property type="evidence" value="ECO:0007669"/>
    <property type="project" value="InterPro"/>
</dbReference>
<comment type="catalytic activity">
    <reaction evidence="20 21">
        <text>pyruvate + ATP = phosphoenolpyruvate + ADP + H(+)</text>
        <dbReference type="Rhea" id="RHEA:18157"/>
        <dbReference type="ChEBI" id="CHEBI:15361"/>
        <dbReference type="ChEBI" id="CHEBI:15378"/>
        <dbReference type="ChEBI" id="CHEBI:30616"/>
        <dbReference type="ChEBI" id="CHEBI:58702"/>
        <dbReference type="ChEBI" id="CHEBI:456216"/>
        <dbReference type="EC" id="2.7.1.40"/>
    </reaction>
</comment>
<feature type="compositionally biased region" description="Polar residues" evidence="22">
    <location>
        <begin position="27"/>
        <end position="39"/>
    </location>
</feature>
<dbReference type="Pfam" id="PF02887">
    <property type="entry name" value="PK_C"/>
    <property type="match status" value="1"/>
</dbReference>
<feature type="region of interest" description="Disordered" evidence="22">
    <location>
        <begin position="14"/>
        <end position="47"/>
    </location>
</feature>
<dbReference type="FunFam" id="3.40.1380.20:FF:000010">
    <property type="entry name" value="Pyruvate kinase"/>
    <property type="match status" value="1"/>
</dbReference>
<evidence type="ECO:0000256" key="1">
    <source>
        <dbReference type="ARBA" id="ARBA00001946"/>
    </source>
</evidence>
<name>A0A921RM02_SORBI</name>
<dbReference type="GO" id="GO:0005524">
    <property type="term" value="F:ATP binding"/>
    <property type="evidence" value="ECO:0007669"/>
    <property type="project" value="UniProtKB-KW"/>
</dbReference>
<dbReference type="FunFam" id="2.40.33.10:FF:000005">
    <property type="entry name" value="Pyruvate kinase"/>
    <property type="match status" value="1"/>
</dbReference>
<dbReference type="InterPro" id="IPR015806">
    <property type="entry name" value="Pyrv_Knase_insert_dom_sf"/>
</dbReference>
<evidence type="ECO:0000256" key="14">
    <source>
        <dbReference type="ARBA" id="ARBA00022840"/>
    </source>
</evidence>
<comment type="subcellular location">
    <subcellularLocation>
        <location evidence="3">Plastid</location>
        <location evidence="3">Chloroplast</location>
    </subcellularLocation>
</comment>
<dbReference type="PROSITE" id="PS00110">
    <property type="entry name" value="PYRUVATE_KINASE"/>
    <property type="match status" value="1"/>
</dbReference>
<dbReference type="GO" id="GO:0004743">
    <property type="term" value="F:pyruvate kinase activity"/>
    <property type="evidence" value="ECO:0007669"/>
    <property type="project" value="UniProtKB-EC"/>
</dbReference>
<evidence type="ECO:0000256" key="3">
    <source>
        <dbReference type="ARBA" id="ARBA00004229"/>
    </source>
</evidence>
<gene>
    <name evidence="25" type="ORF">BDA96_02G054500</name>
</gene>
<dbReference type="FunFam" id="3.20.20.60:FF:000025">
    <property type="entry name" value="Pyruvate kinase"/>
    <property type="match status" value="1"/>
</dbReference>
<keyword evidence="8" id="KW-0602">Photosynthesis</keyword>
<sequence length="668" mass="72650">MYNDSVAVSPFAFHRTKSDHDTPSRAAHNTTHPATSPSHAQLRAASPPRLAISAATAPSKKVLPPSPPHRTASPFHSHFPATAVAMAAAAAAASSLLHVPAARRASAAAARSPLSQPPAPTPLFIRLRARRPHRLPLRLRSTSPTAASDLTAFPPPSPTGIFASDPHPPIDVDAATEAELRENGFRSTRRTKLVCTVGPATSSPDQLEALAVGGMNVARLNMCHGDREWHRDAIRAVRRLNDEKGFAVAVMMDTEGSEIHMGDLGGASSVKAEDGEVWTFSVRSFELPLPERTINVNYDGFAEDVRVGDELLVDGGMARFEVIEKIGPDVKCRCTDPGLLLPRANLTFWRDGSIVRERNAMLPTISSKDWLDIDFGIAEGVDFIAVSFVKSAEVIKHLKSYIAARGRGSDLAVIAKIESIDSLKNLEEIIRASDGAMVARGDMGAQVPLEQVPSIQQKIVQLCRQLNKPVIVASQLLESMIEYPTPTRAEVADVSEAVRQRADALMLSGESAMGRYPDKALSVLRSVSLRIEKWWREEKRHEALELQSVSSSFSDKISEEICNSAAKMANGLGVDAVFVFTKTGHMASLLSRCRPDCPVFAFTTSTSVRRRLNLQWGLIPFRLSFSDDMESNLNRTFSLLKARGMIQSGDLVIALSDMLQSIQVMNVP</sequence>
<comment type="caution">
    <text evidence="25">The sequence shown here is derived from an EMBL/GenBank/DDBJ whole genome shotgun (WGS) entry which is preliminary data.</text>
</comment>
<keyword evidence="11" id="KW-0479">Metal-binding</keyword>
<evidence type="ECO:0000256" key="9">
    <source>
        <dbReference type="ARBA" id="ARBA00022640"/>
    </source>
</evidence>
<evidence type="ECO:0000256" key="21">
    <source>
        <dbReference type="RuleBase" id="RU000504"/>
    </source>
</evidence>
<comment type="cofactor">
    <cofactor evidence="1">
        <name>Mg(2+)</name>
        <dbReference type="ChEBI" id="CHEBI:18420"/>
    </cofactor>
</comment>
<evidence type="ECO:0000256" key="7">
    <source>
        <dbReference type="ARBA" id="ARBA00022528"/>
    </source>
</evidence>
<dbReference type="GO" id="GO:0009570">
    <property type="term" value="C:chloroplast stroma"/>
    <property type="evidence" value="ECO:0007669"/>
    <property type="project" value="UniProtKB-ARBA"/>
</dbReference>
<evidence type="ECO:0000256" key="17">
    <source>
        <dbReference type="ARBA" id="ARBA00022958"/>
    </source>
</evidence>
<dbReference type="Gene3D" id="2.40.33.10">
    <property type="entry name" value="PK beta-barrel domain-like"/>
    <property type="match status" value="1"/>
</dbReference>
<evidence type="ECO:0000256" key="22">
    <source>
        <dbReference type="SAM" id="MobiDB-lite"/>
    </source>
</evidence>
<evidence type="ECO:0000259" key="23">
    <source>
        <dbReference type="Pfam" id="PF00224"/>
    </source>
</evidence>
<dbReference type="NCBIfam" id="TIGR01064">
    <property type="entry name" value="pyruv_kin"/>
    <property type="match status" value="1"/>
</dbReference>
<keyword evidence="10 21" id="KW-0808">Transferase</keyword>
<dbReference type="PRINTS" id="PR01050">
    <property type="entry name" value="PYRUVTKNASE"/>
</dbReference>
<keyword evidence="19" id="KW-0670">Pyruvate</keyword>
<evidence type="ECO:0000256" key="15">
    <source>
        <dbReference type="ARBA" id="ARBA00022842"/>
    </source>
</evidence>
<dbReference type="PANTHER" id="PTHR11817">
    <property type="entry name" value="PYRUVATE KINASE"/>
    <property type="match status" value="1"/>
</dbReference>
<dbReference type="InterPro" id="IPR015795">
    <property type="entry name" value="Pyrv_Knase_C"/>
</dbReference>
<dbReference type="SUPFAM" id="SSF51621">
    <property type="entry name" value="Phosphoenolpyruvate/pyruvate domain"/>
    <property type="match status" value="1"/>
</dbReference>
<evidence type="ECO:0000256" key="8">
    <source>
        <dbReference type="ARBA" id="ARBA00022531"/>
    </source>
</evidence>
<dbReference type="Gene3D" id="3.40.1380.20">
    <property type="entry name" value="Pyruvate kinase, C-terminal domain"/>
    <property type="match status" value="1"/>
</dbReference>
<accession>A0A921RM02</accession>
<evidence type="ECO:0000256" key="18">
    <source>
        <dbReference type="ARBA" id="ARBA00023152"/>
    </source>
</evidence>
<dbReference type="SUPFAM" id="SSF52935">
    <property type="entry name" value="PK C-terminal domain-like"/>
    <property type="match status" value="1"/>
</dbReference>
<keyword evidence="16" id="KW-0809">Transit peptide</keyword>
<evidence type="ECO:0000256" key="19">
    <source>
        <dbReference type="ARBA" id="ARBA00023317"/>
    </source>
</evidence>
<dbReference type="Gene3D" id="3.20.20.60">
    <property type="entry name" value="Phosphoenolpyruvate-binding domains"/>
    <property type="match status" value="1"/>
</dbReference>
<evidence type="ECO:0000256" key="5">
    <source>
        <dbReference type="ARBA" id="ARBA00008663"/>
    </source>
</evidence>
<dbReference type="AlphaFoldDB" id="A0A921RM02"/>
<dbReference type="GO" id="GO:0000287">
    <property type="term" value="F:magnesium ion binding"/>
    <property type="evidence" value="ECO:0007669"/>
    <property type="project" value="InterPro"/>
</dbReference>
<dbReference type="GO" id="GO:0015979">
    <property type="term" value="P:photosynthesis"/>
    <property type="evidence" value="ECO:0007669"/>
    <property type="project" value="UniProtKB-KW"/>
</dbReference>
<dbReference type="Proteomes" id="UP000807115">
    <property type="component" value="Chromosome 2"/>
</dbReference>
<evidence type="ECO:0000256" key="13">
    <source>
        <dbReference type="ARBA" id="ARBA00022777"/>
    </source>
</evidence>
<evidence type="ECO:0000313" key="25">
    <source>
        <dbReference type="EMBL" id="KAG0541881.1"/>
    </source>
</evidence>